<name>A0A2T0WPY4_9RHOB</name>
<dbReference type="PANTHER" id="PTHR43537:SF5">
    <property type="entry name" value="UXU OPERON TRANSCRIPTIONAL REGULATOR"/>
    <property type="match status" value="1"/>
</dbReference>
<sequence length="253" mass="27957">MNCQTIWRKFSENMQKVAMPADRPAPNLPERTMAGIRALIRDQGLVPGDALPSETALAQHLGVSRSVTREAMRGLATLRILEIGKSRRARVAMPDASSLSVVLDHATHAKGLSIQQMLDVRRTLELRTVSLAALRRTDAEAAELLDLTSRMFKALEGDYSALMELDLRFHSVIAKASGNDLYAMLIDSFQVITRKTWAIGWRSRGTHANRLENLKCHERIATAIMAQDATRAEAAMSEHFDSAVNVLLRAGVT</sequence>
<dbReference type="SUPFAM" id="SSF46785">
    <property type="entry name" value="Winged helix' DNA-binding domain"/>
    <property type="match status" value="1"/>
</dbReference>
<dbReference type="PROSITE" id="PS50949">
    <property type="entry name" value="HTH_GNTR"/>
    <property type="match status" value="1"/>
</dbReference>
<feature type="domain" description="HTH gntR-type" evidence="4">
    <location>
        <begin position="26"/>
        <end position="94"/>
    </location>
</feature>
<dbReference type="Gene3D" id="1.20.120.530">
    <property type="entry name" value="GntR ligand-binding domain-like"/>
    <property type="match status" value="1"/>
</dbReference>
<evidence type="ECO:0000256" key="2">
    <source>
        <dbReference type="ARBA" id="ARBA00023125"/>
    </source>
</evidence>
<evidence type="ECO:0000259" key="4">
    <source>
        <dbReference type="PROSITE" id="PS50949"/>
    </source>
</evidence>
<protein>
    <submittedName>
        <fullName evidence="5">DNA-binding FadR family transcriptional regulator</fullName>
    </submittedName>
</protein>
<keyword evidence="1" id="KW-0805">Transcription regulation</keyword>
<keyword evidence="3" id="KW-0804">Transcription</keyword>
<dbReference type="CDD" id="cd07377">
    <property type="entry name" value="WHTH_GntR"/>
    <property type="match status" value="1"/>
</dbReference>
<dbReference type="EMBL" id="PVTQ01000007">
    <property type="protein sequence ID" value="PRY88752.1"/>
    <property type="molecule type" value="Genomic_DNA"/>
</dbReference>
<evidence type="ECO:0000256" key="3">
    <source>
        <dbReference type="ARBA" id="ARBA00023163"/>
    </source>
</evidence>
<dbReference type="AlphaFoldDB" id="A0A2T0WPY4"/>
<dbReference type="InterPro" id="IPR036388">
    <property type="entry name" value="WH-like_DNA-bd_sf"/>
</dbReference>
<dbReference type="SMART" id="SM00345">
    <property type="entry name" value="HTH_GNTR"/>
    <property type="match status" value="1"/>
</dbReference>
<dbReference type="Gene3D" id="1.10.10.10">
    <property type="entry name" value="Winged helix-like DNA-binding domain superfamily/Winged helix DNA-binding domain"/>
    <property type="match status" value="1"/>
</dbReference>
<dbReference type="SUPFAM" id="SSF48008">
    <property type="entry name" value="GntR ligand-binding domain-like"/>
    <property type="match status" value="1"/>
</dbReference>
<dbReference type="InterPro" id="IPR011711">
    <property type="entry name" value="GntR_C"/>
</dbReference>
<dbReference type="Proteomes" id="UP000238392">
    <property type="component" value="Unassembled WGS sequence"/>
</dbReference>
<evidence type="ECO:0000313" key="5">
    <source>
        <dbReference type="EMBL" id="PRY88752.1"/>
    </source>
</evidence>
<dbReference type="SMART" id="SM00895">
    <property type="entry name" value="FCD"/>
    <property type="match status" value="1"/>
</dbReference>
<reference evidence="5 6" key="1">
    <citation type="submission" date="2018-03" db="EMBL/GenBank/DDBJ databases">
        <title>Genomic Encyclopedia of Archaeal and Bacterial Type Strains, Phase II (KMG-II): from individual species to whole genera.</title>
        <authorList>
            <person name="Goeker M."/>
        </authorList>
    </citation>
    <scope>NUCLEOTIDE SEQUENCE [LARGE SCALE GENOMIC DNA]</scope>
    <source>
        <strain evidence="5 6">DSM 100212</strain>
    </source>
</reference>
<organism evidence="5 6">
    <name type="scientific">Donghicola tyrosinivorans</name>
    <dbReference type="NCBI Taxonomy" id="1652492"/>
    <lineage>
        <taxon>Bacteria</taxon>
        <taxon>Pseudomonadati</taxon>
        <taxon>Pseudomonadota</taxon>
        <taxon>Alphaproteobacteria</taxon>
        <taxon>Rhodobacterales</taxon>
        <taxon>Roseobacteraceae</taxon>
        <taxon>Donghicola</taxon>
    </lineage>
</organism>
<dbReference type="InterPro" id="IPR000524">
    <property type="entry name" value="Tscrpt_reg_HTH_GntR"/>
</dbReference>
<gene>
    <name evidence="5" type="ORF">CLV74_10794</name>
</gene>
<dbReference type="PRINTS" id="PR00035">
    <property type="entry name" value="HTHGNTR"/>
</dbReference>
<dbReference type="GO" id="GO:0003677">
    <property type="term" value="F:DNA binding"/>
    <property type="evidence" value="ECO:0007669"/>
    <property type="project" value="UniProtKB-KW"/>
</dbReference>
<accession>A0A2T0WPY4</accession>
<evidence type="ECO:0000313" key="6">
    <source>
        <dbReference type="Proteomes" id="UP000238392"/>
    </source>
</evidence>
<dbReference type="InterPro" id="IPR008920">
    <property type="entry name" value="TF_FadR/GntR_C"/>
</dbReference>
<comment type="caution">
    <text evidence="5">The sequence shown here is derived from an EMBL/GenBank/DDBJ whole genome shotgun (WGS) entry which is preliminary data.</text>
</comment>
<dbReference type="InterPro" id="IPR036390">
    <property type="entry name" value="WH_DNA-bd_sf"/>
</dbReference>
<keyword evidence="2 5" id="KW-0238">DNA-binding</keyword>
<dbReference type="GO" id="GO:0003700">
    <property type="term" value="F:DNA-binding transcription factor activity"/>
    <property type="evidence" value="ECO:0007669"/>
    <property type="project" value="InterPro"/>
</dbReference>
<proteinExistence type="predicted"/>
<dbReference type="Pfam" id="PF00392">
    <property type="entry name" value="GntR"/>
    <property type="match status" value="1"/>
</dbReference>
<dbReference type="Pfam" id="PF07729">
    <property type="entry name" value="FCD"/>
    <property type="match status" value="1"/>
</dbReference>
<dbReference type="PANTHER" id="PTHR43537">
    <property type="entry name" value="TRANSCRIPTIONAL REGULATOR, GNTR FAMILY"/>
    <property type="match status" value="1"/>
</dbReference>
<evidence type="ECO:0000256" key="1">
    <source>
        <dbReference type="ARBA" id="ARBA00023015"/>
    </source>
</evidence>
<keyword evidence="6" id="KW-1185">Reference proteome</keyword>